<dbReference type="eggNOG" id="ENOG5033BXX">
    <property type="taxonomic scope" value="Bacteria"/>
</dbReference>
<evidence type="ECO:0000313" key="2">
    <source>
        <dbReference type="Proteomes" id="UP000005954"/>
    </source>
</evidence>
<name>A3SJT3_ROSNI</name>
<evidence type="ECO:0000313" key="1">
    <source>
        <dbReference type="EMBL" id="EAP77614.1"/>
    </source>
</evidence>
<dbReference type="STRING" id="89187.ISM_04955"/>
<dbReference type="Proteomes" id="UP000005954">
    <property type="component" value="Unassembled WGS sequence"/>
</dbReference>
<dbReference type="EMBL" id="AALY01000001">
    <property type="protein sequence ID" value="EAP77614.1"/>
    <property type="molecule type" value="Genomic_DNA"/>
</dbReference>
<sequence>MLIIAGLLAAFVLLLIFGKRRGRLCRWRRQGAGAAPGESLYRCMYCGAEAFTSDGNPPLICPREDPPQKG</sequence>
<dbReference type="HOGENOM" id="CLU_204656_0_0_5"/>
<proteinExistence type="predicted"/>
<organism evidence="1 2">
    <name type="scientific">Roseovarius nubinhibens (strain ATCC BAA-591 / DSM 15170 / ISM)</name>
    <dbReference type="NCBI Taxonomy" id="89187"/>
    <lineage>
        <taxon>Bacteria</taxon>
        <taxon>Pseudomonadati</taxon>
        <taxon>Pseudomonadota</taxon>
        <taxon>Alphaproteobacteria</taxon>
        <taxon>Rhodobacterales</taxon>
        <taxon>Roseobacteraceae</taxon>
        <taxon>Roseovarius</taxon>
    </lineage>
</organism>
<comment type="caution">
    <text evidence="1">The sequence shown here is derived from an EMBL/GenBank/DDBJ whole genome shotgun (WGS) entry which is preliminary data.</text>
</comment>
<gene>
    <name evidence="1" type="ORF">ISM_04955</name>
</gene>
<keyword evidence="2" id="KW-1185">Reference proteome</keyword>
<protein>
    <submittedName>
        <fullName evidence="1">Uncharacterized protein</fullName>
    </submittedName>
</protein>
<reference evidence="1 2" key="1">
    <citation type="submission" date="2005-12" db="EMBL/GenBank/DDBJ databases">
        <authorList>
            <person name="Moran M.A."/>
            <person name="Ferriera S."/>
            <person name="Johnson J."/>
            <person name="Kravitz S."/>
            <person name="Halpern A."/>
            <person name="Remington K."/>
            <person name="Beeson K."/>
            <person name="Tran B."/>
            <person name="Rogers Y.-H."/>
            <person name="Friedman R."/>
            <person name="Venter J.C."/>
        </authorList>
    </citation>
    <scope>NUCLEOTIDE SEQUENCE [LARGE SCALE GENOMIC DNA]</scope>
    <source>
        <strain evidence="2">ATCC BAA-591 / DSM 15170 / ISM</strain>
    </source>
</reference>
<accession>A3SJT3</accession>
<dbReference type="AlphaFoldDB" id="A3SJT3"/>